<dbReference type="Proteomes" id="UP000639051">
    <property type="component" value="Unassembled WGS sequence"/>
</dbReference>
<sequence length="98" mass="11030">MSFKILFSSLRGKRRRRRPPALRRLELLWLRVCRAGRGPGMCVALFGGWVWFAAGSLIGFEAFDIVFSTFALAPELLKLVILGLPLTWYSRGHSIGPP</sequence>
<gene>
    <name evidence="1" type="ORF">JJE72_18140</name>
</gene>
<proteinExistence type="predicted"/>
<dbReference type="RefSeq" id="WP_189695378.1">
    <property type="nucleotide sequence ID" value="NZ_BNCM01000031.1"/>
</dbReference>
<keyword evidence="2" id="KW-1185">Reference proteome</keyword>
<evidence type="ECO:0000313" key="2">
    <source>
        <dbReference type="Proteomes" id="UP000639051"/>
    </source>
</evidence>
<dbReference type="EMBL" id="JAERRC010000048">
    <property type="protein sequence ID" value="MBL0707418.1"/>
    <property type="molecule type" value="Genomic_DNA"/>
</dbReference>
<organism evidence="1 2">
    <name type="scientific">Sinomonas cellulolyticus</name>
    <dbReference type="NCBI Taxonomy" id="2801916"/>
    <lineage>
        <taxon>Bacteria</taxon>
        <taxon>Bacillati</taxon>
        <taxon>Actinomycetota</taxon>
        <taxon>Actinomycetes</taxon>
        <taxon>Micrococcales</taxon>
        <taxon>Micrococcaceae</taxon>
        <taxon>Sinomonas</taxon>
    </lineage>
</organism>
<comment type="caution">
    <text evidence="1">The sequence shown here is derived from an EMBL/GenBank/DDBJ whole genome shotgun (WGS) entry which is preliminary data.</text>
</comment>
<accession>A0ABS1K7I1</accession>
<reference evidence="1 2" key="1">
    <citation type="submission" date="2021-01" db="EMBL/GenBank/DDBJ databases">
        <title>Genome public.</title>
        <authorList>
            <person name="Liu C."/>
            <person name="Sun Q."/>
        </authorList>
    </citation>
    <scope>NUCLEOTIDE SEQUENCE [LARGE SCALE GENOMIC DNA]</scope>
    <source>
        <strain evidence="1 2">JC656</strain>
    </source>
</reference>
<protein>
    <submittedName>
        <fullName evidence="1">Uncharacterized protein</fullName>
    </submittedName>
</protein>
<evidence type="ECO:0000313" key="1">
    <source>
        <dbReference type="EMBL" id="MBL0707418.1"/>
    </source>
</evidence>
<name>A0ABS1K7I1_9MICC</name>